<evidence type="ECO:0000256" key="6">
    <source>
        <dbReference type="ARBA" id="ARBA00022448"/>
    </source>
</evidence>
<evidence type="ECO:0000256" key="8">
    <source>
        <dbReference type="ARBA" id="ARBA00022792"/>
    </source>
</evidence>
<keyword evidence="12" id="KW-0472">Membrane</keyword>
<keyword evidence="16" id="KW-1185">Reference proteome</keyword>
<evidence type="ECO:0000256" key="11">
    <source>
        <dbReference type="ARBA" id="ARBA00023128"/>
    </source>
</evidence>
<dbReference type="RefSeq" id="XP_031776863.1">
    <property type="nucleotide sequence ID" value="XM_031921003.2"/>
</dbReference>
<keyword evidence="6" id="KW-0813">Transport</keyword>
<name>A0A7M7PZ20_NASVI</name>
<dbReference type="GO" id="GO:0006120">
    <property type="term" value="P:mitochondrial electron transport, NADH to ubiquinone"/>
    <property type="evidence" value="ECO:0007669"/>
    <property type="project" value="TreeGrafter"/>
</dbReference>
<dbReference type="InParanoid" id="A0A7M7PZ20"/>
<evidence type="ECO:0000256" key="5">
    <source>
        <dbReference type="ARBA" id="ARBA00016383"/>
    </source>
</evidence>
<keyword evidence="8" id="KW-0999">Mitochondrion inner membrane</keyword>
<dbReference type="EnsemblMetazoa" id="XM_031921003">
    <property type="protein sequence ID" value="XP_031776863"/>
    <property type="gene ID" value="GeneID_100337676dufa7"/>
</dbReference>
<evidence type="ECO:0000313" key="16">
    <source>
        <dbReference type="Proteomes" id="UP000002358"/>
    </source>
</evidence>
<evidence type="ECO:0000256" key="3">
    <source>
        <dbReference type="ARBA" id="ARBA00005482"/>
    </source>
</evidence>
<comment type="subcellular location">
    <subcellularLocation>
        <location evidence="2">Mitochondrion inner membrane</location>
        <topology evidence="2">Peripheral membrane protein</topology>
        <orientation evidence="2">Matrix side</orientation>
    </subcellularLocation>
</comment>
<keyword evidence="10" id="KW-0007">Acetylation</keyword>
<keyword evidence="7" id="KW-0679">Respiratory chain</keyword>
<reference evidence="15" key="1">
    <citation type="submission" date="2021-01" db="UniProtKB">
        <authorList>
            <consortium name="EnsemblMetazoa"/>
        </authorList>
    </citation>
    <scope>IDENTIFICATION</scope>
</reference>
<evidence type="ECO:0000256" key="13">
    <source>
        <dbReference type="ARBA" id="ARBA00030360"/>
    </source>
</evidence>
<comment type="function">
    <text evidence="1">Accessory subunit of the mitochondrial membrane respiratory chain NADH dehydrogenase (Complex I), that is believed not to be involved in catalysis. Complex I functions in the transfer of electrons from NADH to the respiratory chain. The immediate electron acceptor for the enzyme is believed to be ubiquinone.</text>
</comment>
<dbReference type="GeneID" id="100337676"/>
<accession>A0A7M7PZ20</accession>
<keyword evidence="11" id="KW-0496">Mitochondrion</keyword>
<sequence length="126" mass="14397">MASSVAPRSVTPVIEFLRSIFRGKALKANSLRFANQIAARTQLQPDLPGGPYKKSTGIYYYTRDVRREVKPPITVCTANRLALRQNRAKERDENHEWRIRIIGISPRLSWHLHGLAMRSMAVRLSV</sequence>
<protein>
    <recommendedName>
        <fullName evidence="5">NADH dehydrogenase [ubiquinone] 1 alpha subcomplex subunit 7</fullName>
    </recommendedName>
    <alternativeName>
        <fullName evidence="14">Complex I-B14.5a</fullName>
    </alternativeName>
    <alternativeName>
        <fullName evidence="13">NADH-ubiquinone oxidoreductase subunit B14.5a</fullName>
    </alternativeName>
</protein>
<evidence type="ECO:0000256" key="2">
    <source>
        <dbReference type="ARBA" id="ARBA00004443"/>
    </source>
</evidence>
<keyword evidence="9" id="KW-0249">Electron transport</keyword>
<dbReference type="PANTHER" id="PTHR12485">
    <property type="entry name" value="NADH-UBIQUINONE OXIDOREDUCTASE SUBUNIT B"/>
    <property type="match status" value="1"/>
</dbReference>
<dbReference type="PANTHER" id="PTHR12485:SF1">
    <property type="entry name" value="NADH DEHYDROGENASE [UBIQUINONE] 1 ALPHA SUBCOMPLEX SUBUNIT 7"/>
    <property type="match status" value="1"/>
</dbReference>
<dbReference type="GO" id="GO:0005743">
    <property type="term" value="C:mitochondrial inner membrane"/>
    <property type="evidence" value="ECO:0007669"/>
    <property type="project" value="UniProtKB-SubCell"/>
</dbReference>
<dbReference type="Pfam" id="PF07347">
    <property type="entry name" value="CI-B14_5a"/>
    <property type="match status" value="1"/>
</dbReference>
<dbReference type="FunCoup" id="A0A7M7PZ20">
    <property type="interactions" value="600"/>
</dbReference>
<dbReference type="SMR" id="A0A7M7PZ20"/>
<organism evidence="15 16">
    <name type="scientific">Nasonia vitripennis</name>
    <name type="common">Parasitic wasp</name>
    <dbReference type="NCBI Taxonomy" id="7425"/>
    <lineage>
        <taxon>Eukaryota</taxon>
        <taxon>Metazoa</taxon>
        <taxon>Ecdysozoa</taxon>
        <taxon>Arthropoda</taxon>
        <taxon>Hexapoda</taxon>
        <taxon>Insecta</taxon>
        <taxon>Pterygota</taxon>
        <taxon>Neoptera</taxon>
        <taxon>Endopterygota</taxon>
        <taxon>Hymenoptera</taxon>
        <taxon>Apocrita</taxon>
        <taxon>Proctotrupomorpha</taxon>
        <taxon>Chalcidoidea</taxon>
        <taxon>Pteromalidae</taxon>
        <taxon>Pteromalinae</taxon>
        <taxon>Nasonia</taxon>
    </lineage>
</organism>
<dbReference type="InterPro" id="IPR009947">
    <property type="entry name" value="NDUA7"/>
</dbReference>
<evidence type="ECO:0000256" key="14">
    <source>
        <dbReference type="ARBA" id="ARBA00033401"/>
    </source>
</evidence>
<evidence type="ECO:0000256" key="10">
    <source>
        <dbReference type="ARBA" id="ARBA00022990"/>
    </source>
</evidence>
<evidence type="ECO:0000256" key="9">
    <source>
        <dbReference type="ARBA" id="ARBA00022982"/>
    </source>
</evidence>
<evidence type="ECO:0000256" key="7">
    <source>
        <dbReference type="ARBA" id="ARBA00022660"/>
    </source>
</evidence>
<dbReference type="Proteomes" id="UP000002358">
    <property type="component" value="Unassembled WGS sequence"/>
</dbReference>
<dbReference type="AlphaFoldDB" id="A0A7M7PZ20"/>
<evidence type="ECO:0000256" key="12">
    <source>
        <dbReference type="ARBA" id="ARBA00023136"/>
    </source>
</evidence>
<comment type="similarity">
    <text evidence="3">Belongs to the complex I NDUFA7 subunit family.</text>
</comment>
<dbReference type="CTD" id="4701"/>
<dbReference type="OrthoDB" id="10063829at2759"/>
<evidence type="ECO:0000256" key="4">
    <source>
        <dbReference type="ARBA" id="ARBA00011533"/>
    </source>
</evidence>
<evidence type="ECO:0000256" key="1">
    <source>
        <dbReference type="ARBA" id="ARBA00003195"/>
    </source>
</evidence>
<evidence type="ECO:0000313" key="15">
    <source>
        <dbReference type="EnsemblMetazoa" id="XP_031776863"/>
    </source>
</evidence>
<proteinExistence type="inferred from homology"/>
<comment type="subunit">
    <text evidence="4">Complex I is composed of 45 different subunits.</text>
</comment>